<keyword evidence="6" id="KW-1185">Reference proteome</keyword>
<dbReference type="GO" id="GO:0003723">
    <property type="term" value="F:RNA binding"/>
    <property type="evidence" value="ECO:0007669"/>
    <property type="project" value="TreeGrafter"/>
</dbReference>
<keyword evidence="3" id="KW-0378">Hydrolase</keyword>
<dbReference type="GO" id="GO:0004126">
    <property type="term" value="F:cytidine deaminase activity"/>
    <property type="evidence" value="ECO:0007669"/>
    <property type="project" value="TreeGrafter"/>
</dbReference>
<dbReference type="Pfam" id="PF18775">
    <property type="entry name" value="APOBEC4"/>
    <property type="match status" value="1"/>
</dbReference>
<comment type="cofactor">
    <cofactor evidence="1">
        <name>Zn(2+)</name>
        <dbReference type="ChEBI" id="CHEBI:29105"/>
    </cofactor>
</comment>
<feature type="non-terminal residue" evidence="5">
    <location>
        <position position="65"/>
    </location>
</feature>
<reference evidence="5 6" key="1">
    <citation type="submission" date="2014-04" db="EMBL/GenBank/DDBJ databases">
        <title>Genome evolution of avian class.</title>
        <authorList>
            <person name="Zhang G."/>
            <person name="Li C."/>
        </authorList>
    </citation>
    <scope>NUCLEOTIDE SEQUENCE [LARGE SCALE GENOMIC DNA]</scope>
    <source>
        <strain evidence="5">BGI_N340</strain>
    </source>
</reference>
<gene>
    <name evidence="5" type="ORF">N340_14756</name>
</gene>
<dbReference type="Gene3D" id="3.40.140.10">
    <property type="entry name" value="Cytidine Deaminase, domain 2"/>
    <property type="match status" value="1"/>
</dbReference>
<accession>A0A093CT04</accession>
<proteinExistence type="predicted"/>
<keyword evidence="2" id="KW-0479">Metal-binding</keyword>
<dbReference type="PROSITE" id="PS51747">
    <property type="entry name" value="CYT_DCMP_DEAMINASES_2"/>
    <property type="match status" value="1"/>
</dbReference>
<evidence type="ECO:0000259" key="4">
    <source>
        <dbReference type="PROSITE" id="PS51747"/>
    </source>
</evidence>
<protein>
    <submittedName>
        <fullName evidence="5">C-&gt;U-editing enzyme APOBEC-1</fullName>
    </submittedName>
</protein>
<sequence length="65" mass="7743">ITWYLSWSPCARCCYKILDFLKEHSYVNLHIYVARLYCIEDEKTRRGLKKLNSLEGVTIAVMEEE</sequence>
<name>A0A093CT04_TAUER</name>
<evidence type="ECO:0000313" key="5">
    <source>
        <dbReference type="EMBL" id="KFV17588.1"/>
    </source>
</evidence>
<evidence type="ECO:0000256" key="3">
    <source>
        <dbReference type="ARBA" id="ARBA00022801"/>
    </source>
</evidence>
<feature type="non-terminal residue" evidence="5">
    <location>
        <position position="1"/>
    </location>
</feature>
<evidence type="ECO:0000256" key="1">
    <source>
        <dbReference type="ARBA" id="ARBA00001947"/>
    </source>
</evidence>
<organism evidence="5 6">
    <name type="scientific">Tauraco erythrolophus</name>
    <name type="common">Red-crested turaco</name>
    <dbReference type="NCBI Taxonomy" id="121530"/>
    <lineage>
        <taxon>Eukaryota</taxon>
        <taxon>Metazoa</taxon>
        <taxon>Chordata</taxon>
        <taxon>Craniata</taxon>
        <taxon>Vertebrata</taxon>
        <taxon>Euteleostomi</taxon>
        <taxon>Archelosauria</taxon>
        <taxon>Archosauria</taxon>
        <taxon>Dinosauria</taxon>
        <taxon>Saurischia</taxon>
        <taxon>Theropoda</taxon>
        <taxon>Coelurosauria</taxon>
        <taxon>Aves</taxon>
        <taxon>Neognathae</taxon>
        <taxon>Neoaves</taxon>
        <taxon>Otidimorphae</taxon>
        <taxon>Musophagiformes</taxon>
        <taxon>Musophagidae</taxon>
        <taxon>Tauraco</taxon>
    </lineage>
</organism>
<dbReference type="GO" id="GO:0016554">
    <property type="term" value="P:cytidine to uridine editing"/>
    <property type="evidence" value="ECO:0007669"/>
    <property type="project" value="TreeGrafter"/>
</dbReference>
<evidence type="ECO:0000313" key="6">
    <source>
        <dbReference type="Proteomes" id="UP000053661"/>
    </source>
</evidence>
<dbReference type="AlphaFoldDB" id="A0A093CT04"/>
<dbReference type="GO" id="GO:0005634">
    <property type="term" value="C:nucleus"/>
    <property type="evidence" value="ECO:0007669"/>
    <property type="project" value="TreeGrafter"/>
</dbReference>
<dbReference type="InterPro" id="IPR002125">
    <property type="entry name" value="CMP_dCMP_dom"/>
</dbReference>
<dbReference type="InterPro" id="IPR050610">
    <property type="entry name" value="APOBEC_Cyt_Deaminase"/>
</dbReference>
<feature type="domain" description="CMP/dCMP-type deaminase" evidence="4">
    <location>
        <begin position="1"/>
        <end position="51"/>
    </location>
</feature>
<dbReference type="EMBL" id="KL467553">
    <property type="protein sequence ID" value="KFV17588.1"/>
    <property type="molecule type" value="Genomic_DNA"/>
</dbReference>
<dbReference type="Proteomes" id="UP000053661">
    <property type="component" value="Unassembled WGS sequence"/>
</dbReference>
<dbReference type="GO" id="GO:0005737">
    <property type="term" value="C:cytoplasm"/>
    <property type="evidence" value="ECO:0007669"/>
    <property type="project" value="TreeGrafter"/>
</dbReference>
<evidence type="ECO:0000256" key="2">
    <source>
        <dbReference type="ARBA" id="ARBA00022723"/>
    </source>
</evidence>
<dbReference type="GO" id="GO:0046872">
    <property type="term" value="F:metal ion binding"/>
    <property type="evidence" value="ECO:0007669"/>
    <property type="project" value="UniProtKB-KW"/>
</dbReference>
<dbReference type="PANTHER" id="PTHR13857">
    <property type="entry name" value="MRNA EDITING ENZYME"/>
    <property type="match status" value="1"/>
</dbReference>